<dbReference type="GO" id="GO:0016423">
    <property type="term" value="F:tRNA (guanine) methyltransferase activity"/>
    <property type="evidence" value="ECO:0007669"/>
    <property type="project" value="InterPro"/>
</dbReference>
<evidence type="ECO:0000256" key="2">
    <source>
        <dbReference type="ARBA" id="ARBA00022679"/>
    </source>
</evidence>
<dbReference type="GO" id="GO:0030488">
    <property type="term" value="P:tRNA methylation"/>
    <property type="evidence" value="ECO:0007669"/>
    <property type="project" value="InterPro"/>
</dbReference>
<dbReference type="PANTHER" id="PTHR12029:SF11">
    <property type="entry name" value="METHYLTRANSFERASE TARBP1-RELATED"/>
    <property type="match status" value="1"/>
</dbReference>
<proteinExistence type="predicted"/>
<evidence type="ECO:0000313" key="6">
    <source>
        <dbReference type="Proteomes" id="UP000265618"/>
    </source>
</evidence>
<keyword evidence="1" id="KW-0489">Methyltransferase</keyword>
<dbReference type="Gene3D" id="3.40.1280.10">
    <property type="match status" value="1"/>
</dbReference>
<reference evidence="5 6" key="1">
    <citation type="journal article" date="2018" name="PLoS ONE">
        <title>The draft genome of Kipferlia bialata reveals reductive genome evolution in fornicate parasites.</title>
        <authorList>
            <person name="Tanifuji G."/>
            <person name="Takabayashi S."/>
            <person name="Kume K."/>
            <person name="Takagi M."/>
            <person name="Nakayama T."/>
            <person name="Kamikawa R."/>
            <person name="Inagaki Y."/>
            <person name="Hashimoto T."/>
        </authorList>
    </citation>
    <scope>NUCLEOTIDE SEQUENCE [LARGE SCALE GENOMIC DNA]</scope>
    <source>
        <strain evidence="5">NY0173</strain>
    </source>
</reference>
<keyword evidence="6" id="KW-1185">Reference proteome</keyword>
<feature type="compositionally biased region" description="Basic and acidic residues" evidence="3">
    <location>
        <begin position="1309"/>
        <end position="1329"/>
    </location>
</feature>
<dbReference type="InterPro" id="IPR029028">
    <property type="entry name" value="Alpha/beta_knot_MTases"/>
</dbReference>
<dbReference type="SUPFAM" id="SSF75217">
    <property type="entry name" value="alpha/beta knot"/>
    <property type="match status" value="1"/>
</dbReference>
<comment type="caution">
    <text evidence="5">The sequence shown here is derived from an EMBL/GenBank/DDBJ whole genome shotgun (WGS) entry which is preliminary data.</text>
</comment>
<dbReference type="EMBL" id="BDIP01000925">
    <property type="protein sequence ID" value="GIQ83101.1"/>
    <property type="molecule type" value="Genomic_DNA"/>
</dbReference>
<sequence length="1518" mass="161145">ADGCVNPHAAPIEGLEKVEQYLCHLLLALRATHTAEGMVPLLRKALQAPVQSRTKTLPHPVALVTARITALTSTTATEGEAEEEGAATSFADALASALCTEIDTACTLARESARGSATDRVNCRPAVSDPLSRICGILSAAVSPSVSVSLAQACLTLLEMPCPKHPVALLRSASLCVSNCASAPMFADSKSLTALSVCGANLLVCMADSSPHLVIPELLAESSRVVSAYTQAHSEGEREREMVARVYRAAFGAGLKHSAQQVRRFALNEIALLHSVADTKIEGLLSARFVQDYLLVSIQEHSIGVPAHVAECREAFERREMFRQFPESGSVLDESEPEGVYEGMRTTSAFVESIVSGVRKRVNKAPHDPCSVGGGADRTAPCLDDLHSKTLDRLIRDVTKCIIAQSLKVFDAAVSLGSKTFSPALCFFGSERALLLSLSASLYLSMTPEGLYEAMSGPDGEAGPVWIHERQVLVGTLSLSMLSCGSASDAQLDYQSLLHSASRVMSVPKPPFSASDRVYVVSMYCATLVKSMSTHLALGGEVVPMLLESLGMLPVPACALVLRELRRSLLTAPEHIKGVDVSHAALMAAILGSLSLDTQSPLELSVLAALSPSPIPIPISPTNDTFQTLVSAVGYGVPETLGDRVRQGVMMALKGVEGCPLSIVSHVHQMSSLTDTDIEGLDECVSSASLGSVEQRAALTLVCALNGQERHVNFAKEQIPALLPLLDPSQPLPMLLVGKALRHLGTLPSPLPPLPMPKTLEEAIPVFTLCVSLCLACATVDARDGSNLCVAYVEKALAIGVKYKRRFASTLRRGVGEILGSRDFLLAATRSETVRASYVSLCTSALSDAVNHLSSVHPSLMPVLETLSAMRQSEAEECLPTVLPLVLSCIFMTVDTESGLPPAPMLAGAVQSLDEASLVGPAEAPILSTYALRLKAVSALHRIVSNAPPSVASSVFVMGVDIMNARDTAASGALSPLSASCPVGIFNTVCPQAIMQPDKKASTWGAPARGLQHIQRCMRMVVSHATPTPALGAALSSLFGSLVGTGWARETRETVEQTIAAALLRYPDPHAALYTLFKEGNVGHALGAGGTPYAQASCVIAGLVTFQTVVLKGQDAMSTVDLVRLISPALLAGTHSVRPAAFAVVLQLHEAAVAQEAANPTVGGGMTKPERWLQAVGLSPEMVQTMDMHFRVTSAQAKFRELFRVMTPAEGMQHACLPDPNAAYTVSVSDLYHSADKGGVAAFKTAAALGKAYDLLGELRNRELEVVAAAAKAANVEREALLRQKIEKDREREVNVLVAPESPPAQRPAEGEGEREREREAVPEKEGDTEMVVRQRKIMVEAPTEKAAAEMLAVSTPETDETSSTKECIVCASLLDKPPNLGGLARSAEIFGMSSLVLPSLSVTGDPVFKALSVSAHLHVPLQAVPPSDLRPWLRQKQREGYALVALEQCETSVSLESASLPARCVIVLGNEREGAPDDILGMCDLHVEIPQLGCIRSLNVHTAAVLLEWRWISQHKL</sequence>
<feature type="domain" description="tRNA/rRNA methyltransferase SpoU type" evidence="4">
    <location>
        <begin position="1369"/>
        <end position="1507"/>
    </location>
</feature>
<evidence type="ECO:0000259" key="4">
    <source>
        <dbReference type="Pfam" id="PF00588"/>
    </source>
</evidence>
<feature type="region of interest" description="Disordered" evidence="3">
    <location>
        <begin position="1298"/>
        <end position="1329"/>
    </location>
</feature>
<dbReference type="Pfam" id="PF00588">
    <property type="entry name" value="SpoU_methylase"/>
    <property type="match status" value="1"/>
</dbReference>
<dbReference type="PANTHER" id="PTHR12029">
    <property type="entry name" value="RNA METHYLTRANSFERASE"/>
    <property type="match status" value="1"/>
</dbReference>
<evidence type="ECO:0000256" key="3">
    <source>
        <dbReference type="SAM" id="MobiDB-lite"/>
    </source>
</evidence>
<dbReference type="InterPro" id="IPR029026">
    <property type="entry name" value="tRNA_m1G_MTases_N"/>
</dbReference>
<dbReference type="InterPro" id="IPR045330">
    <property type="entry name" value="TRM3/TARBP1"/>
</dbReference>
<feature type="non-terminal residue" evidence="5">
    <location>
        <position position="1"/>
    </location>
</feature>
<keyword evidence="2" id="KW-0808">Transferase</keyword>
<dbReference type="InterPro" id="IPR044748">
    <property type="entry name" value="Trm3/TARBP1_C"/>
</dbReference>
<organism evidence="5 6">
    <name type="scientific">Kipferlia bialata</name>
    <dbReference type="NCBI Taxonomy" id="797122"/>
    <lineage>
        <taxon>Eukaryota</taxon>
        <taxon>Metamonada</taxon>
        <taxon>Carpediemonas-like organisms</taxon>
        <taxon>Kipferlia</taxon>
    </lineage>
</organism>
<accession>A0A9K3CTW8</accession>
<dbReference type="InterPro" id="IPR001537">
    <property type="entry name" value="SpoU_MeTrfase"/>
</dbReference>
<protein>
    <recommendedName>
        <fullName evidence="4">tRNA/rRNA methyltransferase SpoU type domain-containing protein</fullName>
    </recommendedName>
</protein>
<dbReference type="OrthoDB" id="241340at2759"/>
<dbReference type="CDD" id="cd18091">
    <property type="entry name" value="SpoU-like_TRM3-like"/>
    <property type="match status" value="1"/>
</dbReference>
<name>A0A9K3CTW8_9EUKA</name>
<dbReference type="GO" id="GO:0003723">
    <property type="term" value="F:RNA binding"/>
    <property type="evidence" value="ECO:0007669"/>
    <property type="project" value="InterPro"/>
</dbReference>
<evidence type="ECO:0000313" key="5">
    <source>
        <dbReference type="EMBL" id="GIQ83101.1"/>
    </source>
</evidence>
<gene>
    <name evidence="5" type="ORF">KIPB_004361</name>
</gene>
<dbReference type="Proteomes" id="UP000265618">
    <property type="component" value="Unassembled WGS sequence"/>
</dbReference>
<evidence type="ECO:0000256" key="1">
    <source>
        <dbReference type="ARBA" id="ARBA00022603"/>
    </source>
</evidence>